<evidence type="ECO:0000256" key="1">
    <source>
        <dbReference type="ARBA" id="ARBA00012418"/>
    </source>
</evidence>
<dbReference type="InterPro" id="IPR037033">
    <property type="entry name" value="DNA-dir_RNAP_su2_hyb_sf"/>
</dbReference>
<dbReference type="GO" id="GO:0006351">
    <property type="term" value="P:DNA-templated transcription"/>
    <property type="evidence" value="ECO:0007669"/>
    <property type="project" value="InterPro"/>
</dbReference>
<evidence type="ECO:0000256" key="2">
    <source>
        <dbReference type="ARBA" id="ARBA00022478"/>
    </source>
</evidence>
<dbReference type="EC" id="2.7.7.6" evidence="1"/>
<dbReference type="GO" id="GO:0003677">
    <property type="term" value="F:DNA binding"/>
    <property type="evidence" value="ECO:0007669"/>
    <property type="project" value="InterPro"/>
</dbReference>
<evidence type="ECO:0000256" key="5">
    <source>
        <dbReference type="ARBA" id="ARBA00023163"/>
    </source>
</evidence>
<keyword evidence="3" id="KW-0808">Transferase</keyword>
<sequence length="155" mass="17540">MTIGQLLESLMGNGLAKMAKKKDVVPFTEVDNISKILHGSHSYQREGCERMYDGHIERPITTKVDGMVDRGLVEYVYAEQEESTMIFISIKSKPSGILRDPLYKVVTNENAPALYSPSLVERFVFRLFLLADASSNNGCKLFDTFFGNQEMRVTY</sequence>
<organism evidence="7 8">
    <name type="scientific">Brassica cretica</name>
    <name type="common">Mustard</name>
    <dbReference type="NCBI Taxonomy" id="69181"/>
    <lineage>
        <taxon>Eukaryota</taxon>
        <taxon>Viridiplantae</taxon>
        <taxon>Streptophyta</taxon>
        <taxon>Embryophyta</taxon>
        <taxon>Tracheophyta</taxon>
        <taxon>Spermatophyta</taxon>
        <taxon>Magnoliopsida</taxon>
        <taxon>eudicotyledons</taxon>
        <taxon>Gunneridae</taxon>
        <taxon>Pentapetalae</taxon>
        <taxon>rosids</taxon>
        <taxon>malvids</taxon>
        <taxon>Brassicales</taxon>
        <taxon>Brassicaceae</taxon>
        <taxon>Brassiceae</taxon>
        <taxon>Brassica</taxon>
    </lineage>
</organism>
<protein>
    <recommendedName>
        <fullName evidence="1">DNA-directed RNA polymerase</fullName>
        <ecNumber evidence="1">2.7.7.6</ecNumber>
    </recommendedName>
</protein>
<reference evidence="7" key="1">
    <citation type="submission" date="2019-12" db="EMBL/GenBank/DDBJ databases">
        <title>Genome sequencing and annotation of Brassica cretica.</title>
        <authorList>
            <person name="Studholme D.J."/>
            <person name="Sarris P.F."/>
        </authorList>
    </citation>
    <scope>NUCLEOTIDE SEQUENCE</scope>
    <source>
        <strain evidence="7">PFS-001/15</strain>
        <tissue evidence="7">Leaf</tissue>
    </source>
</reference>
<dbReference type="Proteomes" id="UP000712281">
    <property type="component" value="Unassembled WGS sequence"/>
</dbReference>
<evidence type="ECO:0000256" key="4">
    <source>
        <dbReference type="ARBA" id="ARBA00022695"/>
    </source>
</evidence>
<accession>A0A8S9GEU6</accession>
<keyword evidence="4" id="KW-0548">Nucleotidyltransferase</keyword>
<gene>
    <name evidence="7" type="ORF">F2Q68_00033268</name>
</gene>
<evidence type="ECO:0000313" key="8">
    <source>
        <dbReference type="Proteomes" id="UP000712281"/>
    </source>
</evidence>
<dbReference type="Gene3D" id="2.40.270.10">
    <property type="entry name" value="DNA-directed RNA polymerase, subunit 2, domain 6"/>
    <property type="match status" value="1"/>
</dbReference>
<name>A0A8S9GEU6_BRACR</name>
<evidence type="ECO:0000313" key="7">
    <source>
        <dbReference type="EMBL" id="KAF2544581.1"/>
    </source>
</evidence>
<dbReference type="AlphaFoldDB" id="A0A8S9GEU6"/>
<evidence type="ECO:0000256" key="3">
    <source>
        <dbReference type="ARBA" id="ARBA00022679"/>
    </source>
</evidence>
<proteinExistence type="predicted"/>
<feature type="domain" description="DNA-directed RNA polymerase subunit 2 hybrid-binding" evidence="6">
    <location>
        <begin position="1"/>
        <end position="64"/>
    </location>
</feature>
<dbReference type="GO" id="GO:0003899">
    <property type="term" value="F:DNA-directed RNA polymerase activity"/>
    <property type="evidence" value="ECO:0007669"/>
    <property type="project" value="UniProtKB-EC"/>
</dbReference>
<dbReference type="GO" id="GO:0000428">
    <property type="term" value="C:DNA-directed RNA polymerase complex"/>
    <property type="evidence" value="ECO:0007669"/>
    <property type="project" value="UniProtKB-KW"/>
</dbReference>
<keyword evidence="5" id="KW-0804">Transcription</keyword>
<dbReference type="Pfam" id="PF00562">
    <property type="entry name" value="RNA_pol_Rpb2_6"/>
    <property type="match status" value="1"/>
</dbReference>
<dbReference type="EMBL" id="QGKW02002005">
    <property type="protein sequence ID" value="KAF2544581.1"/>
    <property type="molecule type" value="Genomic_DNA"/>
</dbReference>
<dbReference type="SUPFAM" id="SSF64484">
    <property type="entry name" value="beta and beta-prime subunits of DNA dependent RNA-polymerase"/>
    <property type="match status" value="1"/>
</dbReference>
<dbReference type="InterPro" id="IPR007120">
    <property type="entry name" value="DNA-dir_RNAP_su2_dom"/>
</dbReference>
<keyword evidence="2" id="KW-0240">DNA-directed RNA polymerase</keyword>
<evidence type="ECO:0000259" key="6">
    <source>
        <dbReference type="Pfam" id="PF00562"/>
    </source>
</evidence>
<comment type="caution">
    <text evidence="7">The sequence shown here is derived from an EMBL/GenBank/DDBJ whole genome shotgun (WGS) entry which is preliminary data.</text>
</comment>